<dbReference type="Proteomes" id="UP000275078">
    <property type="component" value="Unassembled WGS sequence"/>
</dbReference>
<proteinExistence type="predicted"/>
<reference evidence="2 3" key="1">
    <citation type="journal article" date="2018" name="Nat. Ecol. Evol.">
        <title>Pezizomycetes genomes reveal the molecular basis of ectomycorrhizal truffle lifestyle.</title>
        <authorList>
            <person name="Murat C."/>
            <person name="Payen T."/>
            <person name="Noel B."/>
            <person name="Kuo A."/>
            <person name="Morin E."/>
            <person name="Chen J."/>
            <person name="Kohler A."/>
            <person name="Krizsan K."/>
            <person name="Balestrini R."/>
            <person name="Da Silva C."/>
            <person name="Montanini B."/>
            <person name="Hainaut M."/>
            <person name="Levati E."/>
            <person name="Barry K.W."/>
            <person name="Belfiori B."/>
            <person name="Cichocki N."/>
            <person name="Clum A."/>
            <person name="Dockter R.B."/>
            <person name="Fauchery L."/>
            <person name="Guy J."/>
            <person name="Iotti M."/>
            <person name="Le Tacon F."/>
            <person name="Lindquist E.A."/>
            <person name="Lipzen A."/>
            <person name="Malagnac F."/>
            <person name="Mello A."/>
            <person name="Molinier V."/>
            <person name="Miyauchi S."/>
            <person name="Poulain J."/>
            <person name="Riccioni C."/>
            <person name="Rubini A."/>
            <person name="Sitrit Y."/>
            <person name="Splivallo R."/>
            <person name="Traeger S."/>
            <person name="Wang M."/>
            <person name="Zifcakova L."/>
            <person name="Wipf D."/>
            <person name="Zambonelli A."/>
            <person name="Paolocci F."/>
            <person name="Nowrousian M."/>
            <person name="Ottonello S."/>
            <person name="Baldrian P."/>
            <person name="Spatafora J.W."/>
            <person name="Henrissat B."/>
            <person name="Nagy L.G."/>
            <person name="Aury J.M."/>
            <person name="Wincker P."/>
            <person name="Grigoriev I.V."/>
            <person name="Bonfante P."/>
            <person name="Martin F.M."/>
        </authorList>
    </citation>
    <scope>NUCLEOTIDE SEQUENCE [LARGE SCALE GENOMIC DNA]</scope>
    <source>
        <strain evidence="2 3">RN42</strain>
    </source>
</reference>
<feature type="region of interest" description="Disordered" evidence="1">
    <location>
        <begin position="102"/>
        <end position="158"/>
    </location>
</feature>
<name>A0A3N4I0L0_ASCIM</name>
<evidence type="ECO:0000313" key="3">
    <source>
        <dbReference type="Proteomes" id="UP000275078"/>
    </source>
</evidence>
<feature type="compositionally biased region" description="Polar residues" evidence="1">
    <location>
        <begin position="102"/>
        <end position="118"/>
    </location>
</feature>
<keyword evidence="3" id="KW-1185">Reference proteome</keyword>
<accession>A0A3N4I0L0</accession>
<evidence type="ECO:0000256" key="1">
    <source>
        <dbReference type="SAM" id="MobiDB-lite"/>
    </source>
</evidence>
<organism evidence="2 3">
    <name type="scientific">Ascobolus immersus RN42</name>
    <dbReference type="NCBI Taxonomy" id="1160509"/>
    <lineage>
        <taxon>Eukaryota</taxon>
        <taxon>Fungi</taxon>
        <taxon>Dikarya</taxon>
        <taxon>Ascomycota</taxon>
        <taxon>Pezizomycotina</taxon>
        <taxon>Pezizomycetes</taxon>
        <taxon>Pezizales</taxon>
        <taxon>Ascobolaceae</taxon>
        <taxon>Ascobolus</taxon>
    </lineage>
</organism>
<feature type="compositionally biased region" description="Polar residues" evidence="1">
    <location>
        <begin position="144"/>
        <end position="158"/>
    </location>
</feature>
<protein>
    <submittedName>
        <fullName evidence="2">Uncharacterized protein</fullName>
    </submittedName>
</protein>
<evidence type="ECO:0000313" key="2">
    <source>
        <dbReference type="EMBL" id="RPA77731.1"/>
    </source>
</evidence>
<feature type="compositionally biased region" description="Polar residues" evidence="1">
    <location>
        <begin position="50"/>
        <end position="66"/>
    </location>
</feature>
<feature type="region of interest" description="Disordered" evidence="1">
    <location>
        <begin position="50"/>
        <end position="72"/>
    </location>
</feature>
<dbReference type="AlphaFoldDB" id="A0A3N4I0L0"/>
<dbReference type="EMBL" id="ML119721">
    <property type="protein sequence ID" value="RPA77731.1"/>
    <property type="molecule type" value="Genomic_DNA"/>
</dbReference>
<gene>
    <name evidence="2" type="ORF">BJ508DRAFT_329887</name>
</gene>
<sequence length="420" mass="46892">MYIPSEGPTNPPNYLAPSKQLNSFGSYGSRFSQGVRPGDRYRKFSSVLTSYNVPSDGPTNPQNRYTPSKHRYSYDPYGSQISQGNRYSNSNRTAERFFGTIPTSKNVLSDPSRIQYQPSGAGDLSELQEFSPSRDMALDRPYKSDSQPSVSHPTTQHQFPLVKQELSPFPNMYYPSPIQENNFLAGGYEQVTDGIDHDMHDYSIPSSWPTEKGSQGFSFTELLGSPSLDRVIEFYGSRVSEDIRMDVAKSIDPEERVDISSGILSSALYEPYLFDKQTDGISYSGRPPADTYFAESMELDKGNTNRPDSGLISCQLSNDHRQTPISHSNSLDTGLPRRLLLPLAYQSSQAVLETTEETPIIIRQQLRDGKAELEEWREGDRQSSVVTFVRKLSTILPHAIGTNGSNMEAYDTLAMVPAAH</sequence>
<feature type="region of interest" description="Disordered" evidence="1">
    <location>
        <begin position="1"/>
        <end position="21"/>
    </location>
</feature>